<dbReference type="Pfam" id="PF10027">
    <property type="entry name" value="DUF2269"/>
    <property type="match status" value="1"/>
</dbReference>
<evidence type="ECO:0000313" key="2">
    <source>
        <dbReference type="EMBL" id="MFD0872290.1"/>
    </source>
</evidence>
<dbReference type="InterPro" id="IPR018729">
    <property type="entry name" value="DUF2269_transmembrane"/>
</dbReference>
<reference evidence="3" key="1">
    <citation type="journal article" date="2019" name="Int. J. Syst. Evol. Microbiol.">
        <title>The Global Catalogue of Microorganisms (GCM) 10K type strain sequencing project: providing services to taxonomists for standard genome sequencing and annotation.</title>
        <authorList>
            <consortium name="The Broad Institute Genomics Platform"/>
            <consortium name="The Broad Institute Genome Sequencing Center for Infectious Disease"/>
            <person name="Wu L."/>
            <person name="Ma J."/>
        </authorList>
    </citation>
    <scope>NUCLEOTIDE SEQUENCE [LARGE SCALE GENOMIC DNA]</scope>
    <source>
        <strain evidence="3">CCUG 57263</strain>
    </source>
</reference>
<keyword evidence="3" id="KW-1185">Reference proteome</keyword>
<feature type="transmembrane region" description="Helical" evidence="1">
    <location>
        <begin position="126"/>
        <end position="146"/>
    </location>
</feature>
<dbReference type="Proteomes" id="UP001597120">
    <property type="component" value="Unassembled WGS sequence"/>
</dbReference>
<comment type="caution">
    <text evidence="2">The sequence shown here is derived from an EMBL/GenBank/DDBJ whole genome shotgun (WGS) entry which is preliminary data.</text>
</comment>
<evidence type="ECO:0000313" key="3">
    <source>
        <dbReference type="Proteomes" id="UP001597120"/>
    </source>
</evidence>
<sequence>MAVTAFGRCRIICRKYRYGGVLEIRADLHKNPVVIHSAVKNVMLADFVFTLPGLVLIILSGIVMAVQTEMLAQGFNWLMASLILFAVTGVVWLAVLLPLQRAMIRYSAACVDRGYITEEYARASRWWAVFGTIATLLPVVILYLMIAKSF</sequence>
<keyword evidence="1" id="KW-0472">Membrane</keyword>
<feature type="transmembrane region" description="Helical" evidence="1">
    <location>
        <begin position="44"/>
        <end position="65"/>
    </location>
</feature>
<gene>
    <name evidence="2" type="ORF">ACFQ03_24520</name>
</gene>
<protein>
    <submittedName>
        <fullName evidence="2">DUF2269 family protein</fullName>
    </submittedName>
</protein>
<evidence type="ECO:0000256" key="1">
    <source>
        <dbReference type="SAM" id="Phobius"/>
    </source>
</evidence>
<keyword evidence="1" id="KW-1133">Transmembrane helix</keyword>
<proteinExistence type="predicted"/>
<keyword evidence="1" id="KW-0812">Transmembrane</keyword>
<accession>A0ABW3DGA8</accession>
<name>A0ABW3DGA8_9BACL</name>
<dbReference type="EMBL" id="JBHTIU010000106">
    <property type="protein sequence ID" value="MFD0872290.1"/>
    <property type="molecule type" value="Genomic_DNA"/>
</dbReference>
<organism evidence="2 3">
    <name type="scientific">Paenibacillus residui</name>
    <dbReference type="NCBI Taxonomy" id="629724"/>
    <lineage>
        <taxon>Bacteria</taxon>
        <taxon>Bacillati</taxon>
        <taxon>Bacillota</taxon>
        <taxon>Bacilli</taxon>
        <taxon>Bacillales</taxon>
        <taxon>Paenibacillaceae</taxon>
        <taxon>Paenibacillus</taxon>
    </lineage>
</organism>
<feature type="transmembrane region" description="Helical" evidence="1">
    <location>
        <begin position="77"/>
        <end position="97"/>
    </location>
</feature>